<dbReference type="InterPro" id="IPR006321">
    <property type="entry name" value="PilT/PilU"/>
</dbReference>
<keyword evidence="4" id="KW-1185">Reference proteome</keyword>
<dbReference type="Pfam" id="PF00437">
    <property type="entry name" value="T2SSE"/>
    <property type="match status" value="1"/>
</dbReference>
<protein>
    <submittedName>
        <fullName evidence="3">Type IV pilus twitching motility protein PilT</fullName>
    </submittedName>
</protein>
<comment type="caution">
    <text evidence="3">The sequence shown here is derived from an EMBL/GenBank/DDBJ whole genome shotgun (WGS) entry which is preliminary data.</text>
</comment>
<dbReference type="InterPro" id="IPR027417">
    <property type="entry name" value="P-loop_NTPase"/>
</dbReference>
<evidence type="ECO:0000313" key="4">
    <source>
        <dbReference type="Proteomes" id="UP000307087"/>
    </source>
</evidence>
<dbReference type="EMBL" id="STGW01000001">
    <property type="protein sequence ID" value="THV18330.1"/>
    <property type="molecule type" value="Genomic_DNA"/>
</dbReference>
<name>A0A4S8NN04_9ACTN</name>
<dbReference type="CDD" id="cd01131">
    <property type="entry name" value="PilT"/>
    <property type="match status" value="1"/>
</dbReference>
<dbReference type="Gene3D" id="3.40.50.300">
    <property type="entry name" value="P-loop containing nucleotide triphosphate hydrolases"/>
    <property type="match status" value="1"/>
</dbReference>
<organism evidence="3 4">
    <name type="scientific">Nocardioides caeni</name>
    <dbReference type="NCBI Taxonomy" id="574700"/>
    <lineage>
        <taxon>Bacteria</taxon>
        <taxon>Bacillati</taxon>
        <taxon>Actinomycetota</taxon>
        <taxon>Actinomycetes</taxon>
        <taxon>Propionibacteriales</taxon>
        <taxon>Nocardioidaceae</taxon>
        <taxon>Nocardioides</taxon>
    </lineage>
</organism>
<dbReference type="SMART" id="SM00382">
    <property type="entry name" value="AAA"/>
    <property type="match status" value="1"/>
</dbReference>
<feature type="domain" description="Bacterial type II secretion system protein E" evidence="2">
    <location>
        <begin position="210"/>
        <end position="224"/>
    </location>
</feature>
<dbReference type="PANTHER" id="PTHR30486">
    <property type="entry name" value="TWITCHING MOTILITY PROTEIN PILT"/>
    <property type="match status" value="1"/>
</dbReference>
<dbReference type="OrthoDB" id="9805147at2"/>
<dbReference type="GO" id="GO:0016887">
    <property type="term" value="F:ATP hydrolysis activity"/>
    <property type="evidence" value="ECO:0007669"/>
    <property type="project" value="InterPro"/>
</dbReference>
<comment type="similarity">
    <text evidence="1">Belongs to the GSP E family.</text>
</comment>
<dbReference type="Proteomes" id="UP000307087">
    <property type="component" value="Unassembled WGS sequence"/>
</dbReference>
<dbReference type="PROSITE" id="PS00662">
    <property type="entry name" value="T2SP_E"/>
    <property type="match status" value="1"/>
</dbReference>
<proteinExistence type="inferred from homology"/>
<dbReference type="GO" id="GO:0005524">
    <property type="term" value="F:ATP binding"/>
    <property type="evidence" value="ECO:0007669"/>
    <property type="project" value="InterPro"/>
</dbReference>
<sequence length="373" mass="41116">MFLEGEPVYHHLHKIGDRIDRLLQALWEVRGTDLLLTVGLPPMLRVDGSLSPVPGASVLTTDDTDSLLREVLSPEQTDVWGNQHEYDFSFSWREHARIRGNAFTQRGMTAVALRMIPRTVPTPDQLGLPPALRDLAMRHQGLILMTGPTGSGKSTTLASLIDLINSNRGCHIITVEDPIEYVHDHKMSAVNQREVGTDTGSFHNALRSVLREDPDVLLVGEMRDLESIQFALTVAETGHLVFATLHTNDTAQSLGRMIDVFPAEQQAQIRVQLAAALSCVVYQRLVPKIGGGMTAAYEVLVATPAVRNLIKEGKTHQLRNSLVTGARDGMITLEQSLSHLIHNGVVTEEEAAARSLYPKDIETRPRMTAPAMR</sequence>
<gene>
    <name evidence="3" type="ORF">E9934_01455</name>
</gene>
<dbReference type="InterPro" id="IPR050921">
    <property type="entry name" value="T4SS_GSP_E_ATPase"/>
</dbReference>
<dbReference type="SUPFAM" id="SSF52540">
    <property type="entry name" value="P-loop containing nucleoside triphosphate hydrolases"/>
    <property type="match status" value="1"/>
</dbReference>
<dbReference type="NCBIfam" id="TIGR01420">
    <property type="entry name" value="pilT_fam"/>
    <property type="match status" value="1"/>
</dbReference>
<reference evidence="3 4" key="1">
    <citation type="journal article" date="2009" name="Int. J. Syst. Evol. Microbiol.">
        <title>Nocardioides caeni sp. nov., isolated from wastewater.</title>
        <authorList>
            <person name="Yoon J.H."/>
            <person name="Kang S.J."/>
            <person name="Park S."/>
            <person name="Kim W."/>
            <person name="Oh T.K."/>
        </authorList>
    </citation>
    <scope>NUCLEOTIDE SEQUENCE [LARGE SCALE GENOMIC DNA]</scope>
    <source>
        <strain evidence="3 4">DSM 23134</strain>
    </source>
</reference>
<evidence type="ECO:0000259" key="2">
    <source>
        <dbReference type="PROSITE" id="PS00662"/>
    </source>
</evidence>
<evidence type="ECO:0000313" key="3">
    <source>
        <dbReference type="EMBL" id="THV18330.1"/>
    </source>
</evidence>
<dbReference type="Gene3D" id="3.30.450.90">
    <property type="match status" value="1"/>
</dbReference>
<accession>A0A4S8NN04</accession>
<dbReference type="InterPro" id="IPR003593">
    <property type="entry name" value="AAA+_ATPase"/>
</dbReference>
<evidence type="ECO:0000256" key="1">
    <source>
        <dbReference type="ARBA" id="ARBA00006611"/>
    </source>
</evidence>
<dbReference type="PANTHER" id="PTHR30486:SF16">
    <property type="entry name" value="TWITCHING MOTILITY PROTEIN PILT"/>
    <property type="match status" value="1"/>
</dbReference>
<dbReference type="InterPro" id="IPR001482">
    <property type="entry name" value="T2SS/T4SS_dom"/>
</dbReference>
<dbReference type="AlphaFoldDB" id="A0A4S8NN04"/>